<keyword evidence="1" id="KW-0812">Transmembrane</keyword>
<dbReference type="Proteomes" id="UP000887577">
    <property type="component" value="Unplaced"/>
</dbReference>
<organism evidence="2 3">
    <name type="scientific">Panagrolaimus superbus</name>
    <dbReference type="NCBI Taxonomy" id="310955"/>
    <lineage>
        <taxon>Eukaryota</taxon>
        <taxon>Metazoa</taxon>
        <taxon>Ecdysozoa</taxon>
        <taxon>Nematoda</taxon>
        <taxon>Chromadorea</taxon>
        <taxon>Rhabditida</taxon>
        <taxon>Tylenchina</taxon>
        <taxon>Panagrolaimomorpha</taxon>
        <taxon>Panagrolaimoidea</taxon>
        <taxon>Panagrolaimidae</taxon>
        <taxon>Panagrolaimus</taxon>
    </lineage>
</organism>
<dbReference type="WBParaSite" id="PSU_v2.g6751.t1">
    <property type="protein sequence ID" value="PSU_v2.g6751.t1"/>
    <property type="gene ID" value="PSU_v2.g6751"/>
</dbReference>
<keyword evidence="1" id="KW-1133">Transmembrane helix</keyword>
<keyword evidence="1" id="KW-0472">Membrane</keyword>
<feature type="transmembrane region" description="Helical" evidence="1">
    <location>
        <begin position="12"/>
        <end position="32"/>
    </location>
</feature>
<protein>
    <submittedName>
        <fullName evidence="3">Uncharacterized protein</fullName>
    </submittedName>
</protein>
<name>A0A914Z930_9BILA</name>
<dbReference type="AlphaFoldDB" id="A0A914Z930"/>
<reference evidence="3" key="1">
    <citation type="submission" date="2022-11" db="UniProtKB">
        <authorList>
            <consortium name="WormBaseParasite"/>
        </authorList>
    </citation>
    <scope>IDENTIFICATION</scope>
</reference>
<sequence length="228" mass="26119">MILLQIELYFVLFVYYFGFGVSTEAAATVVVAKVNDTTLLSGCSSHCTLDFDKTLECWTKTLKFYEQTLVGGLRHYSNVLTNIGYWSKHNKKTPIDFQKYEAETIARMRKIEPGNAEDEDAVIEPSDYEEIVENLVEKSKKTYENMVHQNNPNQTPLPSVCPLGCEKSWDPWYLMFLISAGISVILGFVTMIFVWFLDKRDTEEARLELAECEVVKLEPKDSIADKIK</sequence>
<keyword evidence="2" id="KW-1185">Reference proteome</keyword>
<evidence type="ECO:0000256" key="1">
    <source>
        <dbReference type="SAM" id="Phobius"/>
    </source>
</evidence>
<evidence type="ECO:0000313" key="3">
    <source>
        <dbReference type="WBParaSite" id="PSU_v2.g6751.t1"/>
    </source>
</evidence>
<proteinExistence type="predicted"/>
<feature type="transmembrane region" description="Helical" evidence="1">
    <location>
        <begin position="172"/>
        <end position="197"/>
    </location>
</feature>
<accession>A0A914Z930</accession>
<evidence type="ECO:0000313" key="2">
    <source>
        <dbReference type="Proteomes" id="UP000887577"/>
    </source>
</evidence>